<dbReference type="AlphaFoldDB" id="A0A1M4VZ94"/>
<dbReference type="OrthoDB" id="1117675at2"/>
<organism evidence="2 3">
    <name type="scientific">Mariniphaga anaerophila</name>
    <dbReference type="NCBI Taxonomy" id="1484053"/>
    <lineage>
        <taxon>Bacteria</taxon>
        <taxon>Pseudomonadati</taxon>
        <taxon>Bacteroidota</taxon>
        <taxon>Bacteroidia</taxon>
        <taxon>Marinilabiliales</taxon>
        <taxon>Prolixibacteraceae</taxon>
        <taxon>Mariniphaga</taxon>
    </lineage>
</organism>
<feature type="chain" id="PRO_5012499751" description="Outer membrane protein beta-barrel domain-containing protein" evidence="1">
    <location>
        <begin position="18"/>
        <end position="212"/>
    </location>
</feature>
<sequence>MKNILVLFLFFPLLISAQNITEEKTKQLTFGVGVVPQYAILNGMRIDFDYKLNDKNQWLVVAPQVYLSSDPNFTWDYNSMTGFGIELQHKVFLNKEFKTVNPYFAYGPTFNYFSVQDDGLTARSYNEDGGNYIGLVEDEMTTRIFKFGGNIILGLHYFLFDNLYMDAYVGTGIRFSYDNQTSGLHGYYNDWWADLGYSGTLMVGGIRFGVMF</sequence>
<dbReference type="Proteomes" id="UP000184164">
    <property type="component" value="Unassembled WGS sequence"/>
</dbReference>
<keyword evidence="1" id="KW-0732">Signal</keyword>
<feature type="signal peptide" evidence="1">
    <location>
        <begin position="1"/>
        <end position="17"/>
    </location>
</feature>
<gene>
    <name evidence="2" type="ORF">SAMN05444274_102256</name>
</gene>
<name>A0A1M4VZ94_9BACT</name>
<keyword evidence="3" id="KW-1185">Reference proteome</keyword>
<protein>
    <recommendedName>
        <fullName evidence="4">Outer membrane protein beta-barrel domain-containing protein</fullName>
    </recommendedName>
</protein>
<evidence type="ECO:0008006" key="4">
    <source>
        <dbReference type="Google" id="ProtNLM"/>
    </source>
</evidence>
<accession>A0A1M4VZ94</accession>
<proteinExistence type="predicted"/>
<evidence type="ECO:0000313" key="2">
    <source>
        <dbReference type="EMBL" id="SHE74220.1"/>
    </source>
</evidence>
<dbReference type="RefSeq" id="WP_072999337.1">
    <property type="nucleotide sequence ID" value="NZ_FQUM01000002.1"/>
</dbReference>
<dbReference type="STRING" id="1484053.SAMN05444274_102256"/>
<evidence type="ECO:0000256" key="1">
    <source>
        <dbReference type="SAM" id="SignalP"/>
    </source>
</evidence>
<reference evidence="2 3" key="1">
    <citation type="submission" date="2016-11" db="EMBL/GenBank/DDBJ databases">
        <authorList>
            <person name="Jaros S."/>
            <person name="Januszkiewicz K."/>
            <person name="Wedrychowicz H."/>
        </authorList>
    </citation>
    <scope>NUCLEOTIDE SEQUENCE [LARGE SCALE GENOMIC DNA]</scope>
    <source>
        <strain evidence="2 3">DSM 26910</strain>
    </source>
</reference>
<dbReference type="EMBL" id="FQUM01000002">
    <property type="protein sequence ID" value="SHE74220.1"/>
    <property type="molecule type" value="Genomic_DNA"/>
</dbReference>
<evidence type="ECO:0000313" key="3">
    <source>
        <dbReference type="Proteomes" id="UP000184164"/>
    </source>
</evidence>